<evidence type="ECO:0000256" key="4">
    <source>
        <dbReference type="SAM" id="MobiDB-lite"/>
    </source>
</evidence>
<dbReference type="EMBL" id="BMFY01000017">
    <property type="protein sequence ID" value="GGA25711.1"/>
    <property type="molecule type" value="Genomic_DNA"/>
</dbReference>
<dbReference type="GO" id="GO:0006355">
    <property type="term" value="P:regulation of DNA-templated transcription"/>
    <property type="evidence" value="ECO:0007669"/>
    <property type="project" value="InterPro"/>
</dbReference>
<evidence type="ECO:0000256" key="2">
    <source>
        <dbReference type="ARBA" id="ARBA00023125"/>
    </source>
</evidence>
<organism evidence="6 7">
    <name type="scientific">Sediminivirga luteola</name>
    <dbReference type="NCBI Taxonomy" id="1774748"/>
    <lineage>
        <taxon>Bacteria</taxon>
        <taxon>Bacillati</taxon>
        <taxon>Actinomycetota</taxon>
        <taxon>Actinomycetes</taxon>
        <taxon>Micrococcales</taxon>
        <taxon>Brevibacteriaceae</taxon>
        <taxon>Sediminivirga</taxon>
    </lineage>
</organism>
<reference evidence="6" key="1">
    <citation type="journal article" date="2014" name="Int. J. Syst. Evol. Microbiol.">
        <title>Complete genome sequence of Corynebacterium casei LMG S-19264T (=DSM 44701T), isolated from a smear-ripened cheese.</title>
        <authorList>
            <consortium name="US DOE Joint Genome Institute (JGI-PGF)"/>
            <person name="Walter F."/>
            <person name="Albersmeier A."/>
            <person name="Kalinowski J."/>
            <person name="Ruckert C."/>
        </authorList>
    </citation>
    <scope>NUCLEOTIDE SEQUENCE</scope>
    <source>
        <strain evidence="6">CGMCC 1.12785</strain>
    </source>
</reference>
<dbReference type="InterPro" id="IPR016032">
    <property type="entry name" value="Sig_transdc_resp-reg_C-effctor"/>
</dbReference>
<keyword evidence="2" id="KW-0238">DNA-binding</keyword>
<feature type="domain" description="HTH luxR-type" evidence="5">
    <location>
        <begin position="876"/>
        <end position="941"/>
    </location>
</feature>
<protein>
    <recommendedName>
        <fullName evidence="5">HTH luxR-type domain-containing protein</fullName>
    </recommendedName>
</protein>
<keyword evidence="7" id="KW-1185">Reference proteome</keyword>
<reference evidence="6" key="2">
    <citation type="submission" date="2020-09" db="EMBL/GenBank/DDBJ databases">
        <authorList>
            <person name="Sun Q."/>
            <person name="Zhou Y."/>
        </authorList>
    </citation>
    <scope>NUCLEOTIDE SEQUENCE</scope>
    <source>
        <strain evidence="6">CGMCC 1.12785</strain>
    </source>
</reference>
<dbReference type="InterPro" id="IPR027417">
    <property type="entry name" value="P-loop_NTPase"/>
</dbReference>
<dbReference type="SMART" id="SM00421">
    <property type="entry name" value="HTH_LUXR"/>
    <property type="match status" value="1"/>
</dbReference>
<comment type="caution">
    <text evidence="6">The sequence shown here is derived from an EMBL/GenBank/DDBJ whole genome shotgun (WGS) entry which is preliminary data.</text>
</comment>
<dbReference type="AlphaFoldDB" id="A0A8J2U0V9"/>
<evidence type="ECO:0000313" key="6">
    <source>
        <dbReference type="EMBL" id="GGA25711.1"/>
    </source>
</evidence>
<dbReference type="SUPFAM" id="SSF46894">
    <property type="entry name" value="C-terminal effector domain of the bipartite response regulators"/>
    <property type="match status" value="1"/>
</dbReference>
<dbReference type="InterPro" id="IPR039420">
    <property type="entry name" value="WalR-like"/>
</dbReference>
<dbReference type="RefSeq" id="WP_188551799.1">
    <property type="nucleotide sequence ID" value="NZ_BMFY01000017.1"/>
</dbReference>
<dbReference type="SUPFAM" id="SSF52540">
    <property type="entry name" value="P-loop containing nucleoside triphosphate hydrolases"/>
    <property type="match status" value="1"/>
</dbReference>
<feature type="region of interest" description="Disordered" evidence="4">
    <location>
        <begin position="738"/>
        <end position="758"/>
    </location>
</feature>
<dbReference type="CDD" id="cd06170">
    <property type="entry name" value="LuxR_C_like"/>
    <property type="match status" value="1"/>
</dbReference>
<dbReference type="Pfam" id="PF00196">
    <property type="entry name" value="GerE"/>
    <property type="match status" value="1"/>
</dbReference>
<dbReference type="GO" id="GO:0003677">
    <property type="term" value="F:DNA binding"/>
    <property type="evidence" value="ECO:0007669"/>
    <property type="project" value="UniProtKB-KW"/>
</dbReference>
<dbReference type="PROSITE" id="PS50043">
    <property type="entry name" value="HTH_LUXR_2"/>
    <property type="match status" value="1"/>
</dbReference>
<evidence type="ECO:0000259" key="5">
    <source>
        <dbReference type="PROSITE" id="PS50043"/>
    </source>
</evidence>
<keyword evidence="3" id="KW-0804">Transcription</keyword>
<evidence type="ECO:0000256" key="3">
    <source>
        <dbReference type="ARBA" id="ARBA00023163"/>
    </source>
</evidence>
<sequence>MRRTDVSDPGASGMQRSRPLRSVLHAPAVAPDLAPRDRVHGLIDEAMAATGLTILLGPHGSGKTTAAAHWTRRPGARPTVWIDAARAVADGEDWEFLTALIDELSGALGTPDAETLLGGAGERRPLGRMTEELGRALTAARCPVDIVVDGAERIGPEGLEIIPGLLAGCRGLRFLVLATHLDPAALLRAEMTMDARVIGAAQLSFTEEEVAQELARASLSVPDPAVTRLLEGSPLMVRALICRARRYGEQIVTAAQAEQLGKEVATQSLQRVLAAHAGGADGRPLLLLGLSGIGDAGLLAAMLGIPEADAGGLLDGFHRAGLVSLNPGGQLFRVDGALGAGLRELAGERLDQQELRRAHAVIASWFAEQGEPVEALRHALAGDDWDRIASLTLLYSTELLTHGEQAMREAFEQVPAQALRRYPHLAWYRLMSLVRRQEITFPALRAAGEEALAALDPEAQGPALLLGDAIRFATARAVGDFDLTDAIAGTLLPRVDMLLAMREGAIAELAPAERLIVVAVRSWVARTLRQYAATNRLFQGDHIGALALVEPVVLPPVTEQAGFDWRRLQAAGTKALALAASGRIGDARRVLDWLEGFTLPPGWDESYASAPAVLARAYVALAERRPDVARAEVGKLRRHEGTIESWPYFVEIRARAALHGPAGTGLSEFVTAVEAHRERPPTSAYLSAKLYAMGAVLAARSGAIRQAEEYLATARQAVPGRYAGPAAVPADGFPSLAGNDAATAAGETGPGPAPDGGGCRQARTWALVELAQGLLDLMGGQLGQLTERMLALTSHPLTPRVEIGARLLRAAAAHASGDPQAAGIAAEETGRALALAEDCECLSDVFLLPAEHLAALVQAYAPHRSGLLSMMPPEVQGNPAPDLTDAERRVLEELVHNSSRAVIAHRLYLSVNTVKTHLRNLYRKLGAESRAEALQAAYQAGVLVRGPAGPEGQGAQAPEE</sequence>
<proteinExistence type="predicted"/>
<evidence type="ECO:0000256" key="1">
    <source>
        <dbReference type="ARBA" id="ARBA00023015"/>
    </source>
</evidence>
<dbReference type="PANTHER" id="PTHR43214">
    <property type="entry name" value="TWO-COMPONENT RESPONSE REGULATOR"/>
    <property type="match status" value="1"/>
</dbReference>
<keyword evidence="1" id="KW-0805">Transcription regulation</keyword>
<dbReference type="InterPro" id="IPR000792">
    <property type="entry name" value="Tscrpt_reg_LuxR_C"/>
</dbReference>
<accession>A0A8J2U0V9</accession>
<name>A0A8J2U0V9_9MICO</name>
<evidence type="ECO:0000313" key="7">
    <source>
        <dbReference type="Proteomes" id="UP000616114"/>
    </source>
</evidence>
<feature type="region of interest" description="Disordered" evidence="4">
    <location>
        <begin position="1"/>
        <end position="22"/>
    </location>
</feature>
<dbReference type="Proteomes" id="UP000616114">
    <property type="component" value="Unassembled WGS sequence"/>
</dbReference>
<dbReference type="InterPro" id="IPR036388">
    <property type="entry name" value="WH-like_DNA-bd_sf"/>
</dbReference>
<dbReference type="Gene3D" id="1.10.10.10">
    <property type="entry name" value="Winged helix-like DNA-binding domain superfamily/Winged helix DNA-binding domain"/>
    <property type="match status" value="1"/>
</dbReference>
<dbReference type="PANTHER" id="PTHR43214:SF24">
    <property type="entry name" value="TRANSCRIPTIONAL REGULATORY PROTEIN NARL-RELATED"/>
    <property type="match status" value="1"/>
</dbReference>
<gene>
    <name evidence="6" type="ORF">GCM10011333_30840</name>
</gene>